<dbReference type="Gene3D" id="3.90.550.10">
    <property type="entry name" value="Spore Coat Polysaccharide Biosynthesis Protein SpsA, Chain A"/>
    <property type="match status" value="1"/>
</dbReference>
<dbReference type="Pfam" id="PF00535">
    <property type="entry name" value="Glycos_transf_2"/>
    <property type="match status" value="1"/>
</dbReference>
<evidence type="ECO:0000313" key="4">
    <source>
        <dbReference type="EMBL" id="MCP1102024.1"/>
    </source>
</evidence>
<accession>A0ABT1E8R8</accession>
<name>A0ABT1E8R8_9FIRM</name>
<dbReference type="EMBL" id="JAMZFW010000007">
    <property type="protein sequence ID" value="MCP1102024.1"/>
    <property type="molecule type" value="Genomic_DNA"/>
</dbReference>
<keyword evidence="5" id="KW-1185">Reference proteome</keyword>
<dbReference type="Proteomes" id="UP001523566">
    <property type="component" value="Unassembled WGS sequence"/>
</dbReference>
<feature type="domain" description="Glycosyltransferase 2-like" evidence="3">
    <location>
        <begin position="7"/>
        <end position="154"/>
    </location>
</feature>
<dbReference type="PANTHER" id="PTHR22916:SF51">
    <property type="entry name" value="GLYCOSYLTRANSFERASE EPSH-RELATED"/>
    <property type="match status" value="1"/>
</dbReference>
<dbReference type="PANTHER" id="PTHR22916">
    <property type="entry name" value="GLYCOSYLTRANSFERASE"/>
    <property type="match status" value="1"/>
</dbReference>
<dbReference type="RefSeq" id="WP_262065812.1">
    <property type="nucleotide sequence ID" value="NZ_JAMXOD010000007.1"/>
</dbReference>
<dbReference type="InterPro" id="IPR001173">
    <property type="entry name" value="Glyco_trans_2-like"/>
</dbReference>
<gene>
    <name evidence="4" type="ORF">NK125_06285</name>
</gene>
<evidence type="ECO:0000259" key="3">
    <source>
        <dbReference type="Pfam" id="PF00535"/>
    </source>
</evidence>
<sequence>MIKVHAVMCTYNGAKTLRRALDSLLNIEIPKGMEMKIYLEDDGSTDDTVGIYKEYAEKDKRMELILHKENHRVAKKALPIFETIGEIVKKSGEEDFLFILDADDEYKPEFLIKMIQFMERYQLDMAACGSDFIYHDTNQEVGKRLFPLKILVEGEDFSKYFSQYHQFMRTVWAKLYRTSTLRNCDFTEAGKHFYGFDTMFAIEVYDQLKNFGILDESLHKYYIFQESTSYIWTDKRAQSDVVLHKRYLQFLENHNAVTEENINYLFKVYGGALVETTRMLVNAQLDEKSKLEVIIDIFSHEYTKELLKGPIARGEAFQKSINQLKDWILTIESKGREIDQKKVEALQALRCELNYVLYGLSSELLLKFPQTTMQVMKDAKQALPVFYEESEKVDFPEELLEEYLFLGQRLAAAKEDNDTYIYFSKLLIEYWIANNKKEMAKKAADEFLQILPDDSDFISVKQRCASC</sequence>
<reference evidence="4 5" key="1">
    <citation type="journal article" date="2022" name="Genome Biol. Evol.">
        <title>Host diet, physiology and behaviors set the stage for Lachnospiraceae cladogenesis.</title>
        <authorList>
            <person name="Vera-Ponce De Leon A."/>
            <person name="Schneider M."/>
            <person name="Jahnes B.C."/>
            <person name="Sadowski V."/>
            <person name="Camuy-Velez L.A."/>
            <person name="Duan J."/>
            <person name="Sabree Z.L."/>
        </authorList>
    </citation>
    <scope>NUCLEOTIDE SEQUENCE [LARGE SCALE GENOMIC DNA]</scope>
    <source>
        <strain evidence="4 5">PAL113</strain>
    </source>
</reference>
<evidence type="ECO:0000256" key="2">
    <source>
        <dbReference type="ARBA" id="ARBA00022679"/>
    </source>
</evidence>
<dbReference type="InterPro" id="IPR029044">
    <property type="entry name" value="Nucleotide-diphossugar_trans"/>
</dbReference>
<evidence type="ECO:0000313" key="5">
    <source>
        <dbReference type="Proteomes" id="UP001523566"/>
    </source>
</evidence>
<dbReference type="SUPFAM" id="SSF53448">
    <property type="entry name" value="Nucleotide-diphospho-sugar transferases"/>
    <property type="match status" value="1"/>
</dbReference>
<organism evidence="4 5">
    <name type="scientific">Aequitasia blattaphilus</name>
    <dbReference type="NCBI Taxonomy" id="2949332"/>
    <lineage>
        <taxon>Bacteria</taxon>
        <taxon>Bacillati</taxon>
        <taxon>Bacillota</taxon>
        <taxon>Clostridia</taxon>
        <taxon>Lachnospirales</taxon>
        <taxon>Lachnospiraceae</taxon>
        <taxon>Aequitasia</taxon>
    </lineage>
</organism>
<protein>
    <submittedName>
        <fullName evidence="4">Glycosyltransferase</fullName>
    </submittedName>
</protein>
<dbReference type="CDD" id="cd00761">
    <property type="entry name" value="Glyco_tranf_GTA_type"/>
    <property type="match status" value="1"/>
</dbReference>
<evidence type="ECO:0000256" key="1">
    <source>
        <dbReference type="ARBA" id="ARBA00022676"/>
    </source>
</evidence>
<proteinExistence type="predicted"/>
<keyword evidence="2" id="KW-0808">Transferase</keyword>
<keyword evidence="1" id="KW-0328">Glycosyltransferase</keyword>
<comment type="caution">
    <text evidence="4">The sequence shown here is derived from an EMBL/GenBank/DDBJ whole genome shotgun (WGS) entry which is preliminary data.</text>
</comment>